<gene>
    <name evidence="2" type="ORF">GMARGA_LOCUS11829</name>
</gene>
<feature type="compositionally biased region" description="Low complexity" evidence="1">
    <location>
        <begin position="321"/>
        <end position="337"/>
    </location>
</feature>
<keyword evidence="3" id="KW-1185">Reference proteome</keyword>
<feature type="region of interest" description="Disordered" evidence="1">
    <location>
        <begin position="267"/>
        <end position="354"/>
    </location>
</feature>
<feature type="compositionally biased region" description="Polar residues" evidence="1">
    <location>
        <begin position="274"/>
        <end position="284"/>
    </location>
</feature>
<evidence type="ECO:0000313" key="3">
    <source>
        <dbReference type="Proteomes" id="UP000789901"/>
    </source>
</evidence>
<feature type="compositionally biased region" description="Low complexity" evidence="1">
    <location>
        <begin position="187"/>
        <end position="225"/>
    </location>
</feature>
<feature type="compositionally biased region" description="Polar residues" evidence="1">
    <location>
        <begin position="297"/>
        <end position="320"/>
    </location>
</feature>
<dbReference type="EMBL" id="CAJVQB010007046">
    <property type="protein sequence ID" value="CAG8696196.1"/>
    <property type="molecule type" value="Genomic_DNA"/>
</dbReference>
<sequence length="597" mass="68276">MKNNYKCLVCHKPARIDPDTNQQSEYCSKKCQKQAVKLKLIEACKICESYPKMLECGQRVEWCSLDCKKFFMEENPNYKKPMKAPNKVEKLTYKMNKVKITTDYDDNSPPPSYEEICGAEEYSKKVPEKIKEIPSLNYYPKSIPTNIPIDFSINEKSSISNMDFKNDGINDDMNQINHNTNNISQVNKNINQNRNPNNRNPNRNLNNQRIPNNQNSNNRNPAVPNSQNYQHQSPANQIQSPAVQHQSPAIQQQSLVIQQRSPVIQQQSPVIQQRNPVIRQQSPVMRQPSPVIRQRSPVIQQQSPAIQQPNSDIKLQSPAIQQQSSGVQKQSSVTQQQNLDTPTIQEDSDTKFNEGEGENVISYAAPHQPVIKKSLPTLPQIVYTNPQPIYVNNPVINPVNAYTMQPIISQTSAGDVVYFNNNRAISSTSQIQSKVAPALLVATPQLVNQIQPVKQNVVMAQHPIQQQHMQTIQQQQIQPSQMFVNTPYTVPTYVVNNANGKNMIQTQPYQQQIPIPQSYQQQMPIPQSYQQQIPIPQSYQQQIPIPQSYQQQIPIPQSYQQQIPIQQPYQQPIPIPQPYQQRIQNQSQNRSLNQPPY</sequence>
<reference evidence="2 3" key="1">
    <citation type="submission" date="2021-06" db="EMBL/GenBank/DDBJ databases">
        <authorList>
            <person name="Kallberg Y."/>
            <person name="Tangrot J."/>
            <person name="Rosling A."/>
        </authorList>
    </citation>
    <scope>NUCLEOTIDE SEQUENCE [LARGE SCALE GENOMIC DNA]</scope>
    <source>
        <strain evidence="2 3">120-4 pot B 10/14</strain>
    </source>
</reference>
<feature type="compositionally biased region" description="Polar residues" evidence="1">
    <location>
        <begin position="226"/>
        <end position="251"/>
    </location>
</feature>
<name>A0ABN7UXC9_GIGMA</name>
<proteinExistence type="predicted"/>
<protein>
    <submittedName>
        <fullName evidence="2">26527_t:CDS:1</fullName>
    </submittedName>
</protein>
<comment type="caution">
    <text evidence="2">The sequence shown here is derived from an EMBL/GenBank/DDBJ whole genome shotgun (WGS) entry which is preliminary data.</text>
</comment>
<evidence type="ECO:0000256" key="1">
    <source>
        <dbReference type="SAM" id="MobiDB-lite"/>
    </source>
</evidence>
<dbReference type="Proteomes" id="UP000789901">
    <property type="component" value="Unassembled WGS sequence"/>
</dbReference>
<evidence type="ECO:0000313" key="2">
    <source>
        <dbReference type="EMBL" id="CAG8696196.1"/>
    </source>
</evidence>
<accession>A0ABN7UXC9</accession>
<feature type="region of interest" description="Disordered" evidence="1">
    <location>
        <begin position="187"/>
        <end position="251"/>
    </location>
</feature>
<organism evidence="2 3">
    <name type="scientific">Gigaspora margarita</name>
    <dbReference type="NCBI Taxonomy" id="4874"/>
    <lineage>
        <taxon>Eukaryota</taxon>
        <taxon>Fungi</taxon>
        <taxon>Fungi incertae sedis</taxon>
        <taxon>Mucoromycota</taxon>
        <taxon>Glomeromycotina</taxon>
        <taxon>Glomeromycetes</taxon>
        <taxon>Diversisporales</taxon>
        <taxon>Gigasporaceae</taxon>
        <taxon>Gigaspora</taxon>
    </lineage>
</organism>